<dbReference type="EMBL" id="BJVJ01000043">
    <property type="protein sequence ID" value="GEL24982.1"/>
    <property type="molecule type" value="Genomic_DNA"/>
</dbReference>
<name>A0A511DJK7_9PSEU</name>
<gene>
    <name evidence="3" type="ORF">PSU4_39360</name>
</gene>
<dbReference type="RefSeq" id="WP_147110374.1">
    <property type="nucleotide sequence ID" value="NZ_BJVJ01000043.1"/>
</dbReference>
<dbReference type="PANTHER" id="PTHR37938:SF1">
    <property type="entry name" value="BLL0215 PROTEIN"/>
    <property type="match status" value="1"/>
</dbReference>
<keyword evidence="1" id="KW-0812">Transmembrane</keyword>
<keyword evidence="1" id="KW-0472">Membrane</keyword>
<dbReference type="Pfam" id="PF03703">
    <property type="entry name" value="bPH_2"/>
    <property type="match status" value="1"/>
</dbReference>
<evidence type="ECO:0000313" key="4">
    <source>
        <dbReference type="Proteomes" id="UP000321685"/>
    </source>
</evidence>
<feature type="domain" description="YdbS-like PH" evidence="2">
    <location>
        <begin position="78"/>
        <end position="151"/>
    </location>
</feature>
<protein>
    <submittedName>
        <fullName evidence="3">Membrane protein</fullName>
    </submittedName>
</protein>
<keyword evidence="1" id="KW-1133">Transmembrane helix</keyword>
<feature type="transmembrane region" description="Helical" evidence="1">
    <location>
        <begin position="25"/>
        <end position="44"/>
    </location>
</feature>
<evidence type="ECO:0000313" key="3">
    <source>
        <dbReference type="EMBL" id="GEL24982.1"/>
    </source>
</evidence>
<proteinExistence type="predicted"/>
<dbReference type="Proteomes" id="UP000321685">
    <property type="component" value="Unassembled WGS sequence"/>
</dbReference>
<keyword evidence="4" id="KW-1185">Reference proteome</keyword>
<dbReference type="AlphaFoldDB" id="A0A511DJK7"/>
<evidence type="ECO:0000259" key="2">
    <source>
        <dbReference type="Pfam" id="PF03703"/>
    </source>
</evidence>
<organism evidence="3 4">
    <name type="scientific">Pseudonocardia sulfidoxydans NBRC 16205</name>
    <dbReference type="NCBI Taxonomy" id="1223511"/>
    <lineage>
        <taxon>Bacteria</taxon>
        <taxon>Bacillati</taxon>
        <taxon>Actinomycetota</taxon>
        <taxon>Actinomycetes</taxon>
        <taxon>Pseudonocardiales</taxon>
        <taxon>Pseudonocardiaceae</taxon>
        <taxon>Pseudonocardia</taxon>
    </lineage>
</organism>
<dbReference type="InterPro" id="IPR005182">
    <property type="entry name" value="YdbS-like_PH"/>
</dbReference>
<feature type="transmembrane region" description="Helical" evidence="1">
    <location>
        <begin position="50"/>
        <end position="72"/>
    </location>
</feature>
<accession>A0A511DJK7</accession>
<dbReference type="PANTHER" id="PTHR37938">
    <property type="entry name" value="BLL0215 PROTEIN"/>
    <property type="match status" value="1"/>
</dbReference>
<reference evidence="3 4" key="1">
    <citation type="submission" date="2019-07" db="EMBL/GenBank/DDBJ databases">
        <title>Whole genome shotgun sequence of Pseudonocardia sulfidoxydans NBRC 16205.</title>
        <authorList>
            <person name="Hosoyama A."/>
            <person name="Uohara A."/>
            <person name="Ohji S."/>
            <person name="Ichikawa N."/>
        </authorList>
    </citation>
    <scope>NUCLEOTIDE SEQUENCE [LARGE SCALE GENOMIC DNA]</scope>
    <source>
        <strain evidence="3 4">NBRC 16205</strain>
    </source>
</reference>
<comment type="caution">
    <text evidence="3">The sequence shown here is derived from an EMBL/GenBank/DDBJ whole genome shotgun (WGS) entry which is preliminary data.</text>
</comment>
<dbReference type="OrthoDB" id="4350422at2"/>
<sequence>MAYPDELLVEDEQVLVHKHPHPKMLALPVLVFLVTVGLAAYLAALARDLSWATVAWIVIAVVAVVVVGWFTLVPLIRWRTTHFVVTNRRVLVREGVLSRQGIDIPMGRINSVQFRHTLVERMLGCGTLVIESASDEPLEFDDVPGVEEVHTLLYTQMADVDERRERRSYDRHDDGGWR</sequence>
<evidence type="ECO:0000256" key="1">
    <source>
        <dbReference type="SAM" id="Phobius"/>
    </source>
</evidence>